<keyword evidence="3" id="KW-1005">Bacterial flagellum biogenesis</keyword>
<keyword evidence="5" id="KW-0966">Cell projection</keyword>
<proteinExistence type="inferred from homology"/>
<evidence type="ECO:0000256" key="2">
    <source>
        <dbReference type="ARBA" id="ARBA00016013"/>
    </source>
</evidence>
<evidence type="ECO:0000313" key="6">
    <source>
        <dbReference type="Proteomes" id="UP000240042"/>
    </source>
</evidence>
<comment type="similarity">
    <text evidence="1">Belongs to the FlgD family.</text>
</comment>
<keyword evidence="5" id="KW-0969">Cilium</keyword>
<dbReference type="EMBL" id="FOKY01000005">
    <property type="protein sequence ID" value="SFB80384.1"/>
    <property type="molecule type" value="Genomic_DNA"/>
</dbReference>
<keyword evidence="6" id="KW-1185">Reference proteome</keyword>
<dbReference type="InterPro" id="IPR005648">
    <property type="entry name" value="FlgD"/>
</dbReference>
<dbReference type="AlphaFoldDB" id="A0A1I1DZY9"/>
<dbReference type="STRING" id="34097.SAMN02745150_00874"/>
<accession>A0A1I1DZY9</accession>
<dbReference type="OrthoDB" id="280334at2"/>
<keyword evidence="5" id="KW-0282">Flagellum</keyword>
<reference evidence="6" key="1">
    <citation type="submission" date="2016-10" db="EMBL/GenBank/DDBJ databases">
        <authorList>
            <person name="Varghese N."/>
            <person name="Submissions S."/>
        </authorList>
    </citation>
    <scope>NUCLEOTIDE SEQUENCE [LARGE SCALE GENOMIC DNA]</scope>
    <source>
        <strain evidence="6">ATCC 43811</strain>
    </source>
</reference>
<dbReference type="RefSeq" id="WP_092319016.1">
    <property type="nucleotide sequence ID" value="NZ_FOKY01000005.1"/>
</dbReference>
<comment type="function">
    <text evidence="4">Required for flagellar hook formation. May act as a scaffolding protein.</text>
</comment>
<organism evidence="5 6">
    <name type="scientific">Brevinema andersonii</name>
    <dbReference type="NCBI Taxonomy" id="34097"/>
    <lineage>
        <taxon>Bacteria</taxon>
        <taxon>Pseudomonadati</taxon>
        <taxon>Spirochaetota</taxon>
        <taxon>Spirochaetia</taxon>
        <taxon>Brevinematales</taxon>
        <taxon>Brevinemataceae</taxon>
        <taxon>Brevinema</taxon>
    </lineage>
</organism>
<dbReference type="Pfam" id="PF03963">
    <property type="entry name" value="FlgD"/>
    <property type="match status" value="1"/>
</dbReference>
<dbReference type="Proteomes" id="UP000240042">
    <property type="component" value="Unassembled WGS sequence"/>
</dbReference>
<protein>
    <recommendedName>
        <fullName evidence="2">Basal-body rod modification protein FlgD</fullName>
    </recommendedName>
</protein>
<name>A0A1I1DZY9_BREAD</name>
<evidence type="ECO:0000256" key="1">
    <source>
        <dbReference type="ARBA" id="ARBA00010577"/>
    </source>
</evidence>
<gene>
    <name evidence="5" type="ORF">SAMN02745150_00874</name>
</gene>
<evidence type="ECO:0000256" key="3">
    <source>
        <dbReference type="ARBA" id="ARBA00022795"/>
    </source>
</evidence>
<sequence length="155" mass="17260">MVLSTEMNTAQKQILEKKSHAFNSQLKEKQKIVSKNTLEEADFLTLLVTQLKTQDPTKPMDDKQFIGQMAQFTSLKQMSAVAENLTKFTKEFDFTKSVSLVGKEISWTDAAGFERSGIVDSVLMRDGLSFLKSGGQEIAFKDITQVKNMLVAAGN</sequence>
<evidence type="ECO:0000313" key="5">
    <source>
        <dbReference type="EMBL" id="SFB80384.1"/>
    </source>
</evidence>
<dbReference type="GO" id="GO:0044781">
    <property type="term" value="P:bacterial-type flagellum organization"/>
    <property type="evidence" value="ECO:0007669"/>
    <property type="project" value="UniProtKB-KW"/>
</dbReference>
<evidence type="ECO:0000256" key="4">
    <source>
        <dbReference type="ARBA" id="ARBA00024746"/>
    </source>
</evidence>